<evidence type="ECO:0000313" key="3">
    <source>
        <dbReference type="Proteomes" id="UP001229209"/>
    </source>
</evidence>
<evidence type="ECO:0000313" key="2">
    <source>
        <dbReference type="EMBL" id="MDP9729367.1"/>
    </source>
</evidence>
<dbReference type="PANTHER" id="PTHR41878:SF1">
    <property type="entry name" value="TNPR PROTEIN"/>
    <property type="match status" value="1"/>
</dbReference>
<organism evidence="2 3">
    <name type="scientific">Alicyclobacillus tolerans</name>
    <dbReference type="NCBI Taxonomy" id="90970"/>
    <lineage>
        <taxon>Bacteria</taxon>
        <taxon>Bacillati</taxon>
        <taxon>Bacillota</taxon>
        <taxon>Bacilli</taxon>
        <taxon>Bacillales</taxon>
        <taxon>Alicyclobacillaceae</taxon>
        <taxon>Alicyclobacillus</taxon>
    </lineage>
</organism>
<dbReference type="Gene3D" id="3.10.290.30">
    <property type="entry name" value="MM3350-like"/>
    <property type="match status" value="1"/>
</dbReference>
<name>A0ABT9LYM8_9BACL</name>
<protein>
    <recommendedName>
        <fullName evidence="1">Plasmid pRiA4b Orf3-like domain-containing protein</fullName>
    </recommendedName>
</protein>
<dbReference type="RefSeq" id="WP_203115850.1">
    <property type="nucleotide sequence ID" value="NZ_JAURUO010000013.1"/>
</dbReference>
<dbReference type="SUPFAM" id="SSF159941">
    <property type="entry name" value="MM3350-like"/>
    <property type="match status" value="1"/>
</dbReference>
<sequence length="104" mass="11715">MFKKIMNLSEAITYNQAQEICERNGAVAYPKVRLADILPIENSGISDPPEDVGGAMGYALFLQIISQPSHPEYEEMKTWSGGNFSPTLFDKDAVDEELLRRFMK</sequence>
<evidence type="ECO:0000259" key="1">
    <source>
        <dbReference type="Pfam" id="PF07929"/>
    </source>
</evidence>
<accession>A0ABT9LYM8</accession>
<reference evidence="2 3" key="1">
    <citation type="submission" date="2023-07" db="EMBL/GenBank/DDBJ databases">
        <title>Genomic Encyclopedia of Type Strains, Phase IV (KMG-IV): sequencing the most valuable type-strain genomes for metagenomic binning, comparative biology and taxonomic classification.</title>
        <authorList>
            <person name="Goeker M."/>
        </authorList>
    </citation>
    <scope>NUCLEOTIDE SEQUENCE [LARGE SCALE GENOMIC DNA]</scope>
    <source>
        <strain evidence="2 3">DSM 25924</strain>
    </source>
</reference>
<dbReference type="PANTHER" id="PTHR41878">
    <property type="entry name" value="LEXA REPRESSOR-RELATED"/>
    <property type="match status" value="1"/>
</dbReference>
<keyword evidence="3" id="KW-1185">Reference proteome</keyword>
<gene>
    <name evidence="2" type="ORF">J2S04_002340</name>
</gene>
<feature type="domain" description="Plasmid pRiA4b Orf3-like" evidence="1">
    <location>
        <begin position="47"/>
        <end position="92"/>
    </location>
</feature>
<dbReference type="Proteomes" id="UP001229209">
    <property type="component" value="Unassembled WGS sequence"/>
</dbReference>
<proteinExistence type="predicted"/>
<dbReference type="EMBL" id="JAURUO010000013">
    <property type="protein sequence ID" value="MDP9729367.1"/>
    <property type="molecule type" value="Genomic_DNA"/>
</dbReference>
<dbReference type="InterPro" id="IPR024047">
    <property type="entry name" value="MM3350-like_sf"/>
</dbReference>
<dbReference type="Pfam" id="PF07929">
    <property type="entry name" value="PRiA4_ORF3"/>
    <property type="match status" value="1"/>
</dbReference>
<comment type="caution">
    <text evidence="2">The sequence shown here is derived from an EMBL/GenBank/DDBJ whole genome shotgun (WGS) entry which is preliminary data.</text>
</comment>
<dbReference type="InterPro" id="IPR012912">
    <property type="entry name" value="Plasmid_pRiA4b_Orf3-like"/>
</dbReference>